<feature type="signal peptide" evidence="2">
    <location>
        <begin position="1"/>
        <end position="22"/>
    </location>
</feature>
<dbReference type="EMBL" id="FNZA01000003">
    <property type="protein sequence ID" value="SEJ04063.1"/>
    <property type="molecule type" value="Genomic_DNA"/>
</dbReference>
<evidence type="ECO:0000256" key="1">
    <source>
        <dbReference type="SAM" id="MobiDB-lite"/>
    </source>
</evidence>
<keyword evidence="4" id="KW-1185">Reference proteome</keyword>
<feature type="compositionally biased region" description="Low complexity" evidence="1">
    <location>
        <begin position="43"/>
        <end position="64"/>
    </location>
</feature>
<dbReference type="STRING" id="856736.SAMN04488058_103170"/>
<proteinExistence type="predicted"/>
<reference evidence="4" key="1">
    <citation type="submission" date="2016-10" db="EMBL/GenBank/DDBJ databases">
        <authorList>
            <person name="Varghese N."/>
            <person name="Submissions S."/>
        </authorList>
    </citation>
    <scope>NUCLEOTIDE SEQUENCE [LARGE SCALE GENOMIC DNA]</scope>
    <source>
        <strain evidence="4">CGMCC 1.10218</strain>
    </source>
</reference>
<gene>
    <name evidence="3" type="ORF">SAMN04488058_103170</name>
</gene>
<feature type="region of interest" description="Disordered" evidence="1">
    <location>
        <begin position="123"/>
        <end position="191"/>
    </location>
</feature>
<evidence type="ECO:0000313" key="3">
    <source>
        <dbReference type="EMBL" id="SEJ04063.1"/>
    </source>
</evidence>
<feature type="compositionally biased region" description="Polar residues" evidence="1">
    <location>
        <begin position="157"/>
        <end position="185"/>
    </location>
</feature>
<evidence type="ECO:0000256" key="2">
    <source>
        <dbReference type="SAM" id="SignalP"/>
    </source>
</evidence>
<evidence type="ECO:0000313" key="4">
    <source>
        <dbReference type="Proteomes" id="UP000199223"/>
    </source>
</evidence>
<dbReference type="Proteomes" id="UP000199223">
    <property type="component" value="Unassembled WGS sequence"/>
</dbReference>
<protein>
    <submittedName>
        <fullName evidence="3">Uncharacterized protein</fullName>
    </submittedName>
</protein>
<organism evidence="3 4">
    <name type="scientific">Deinococcus reticulitermitis</name>
    <dbReference type="NCBI Taxonomy" id="856736"/>
    <lineage>
        <taxon>Bacteria</taxon>
        <taxon>Thermotogati</taxon>
        <taxon>Deinococcota</taxon>
        <taxon>Deinococci</taxon>
        <taxon>Deinococcales</taxon>
        <taxon>Deinococcaceae</taxon>
        <taxon>Deinococcus</taxon>
    </lineage>
</organism>
<dbReference type="RefSeq" id="WP_177183050.1">
    <property type="nucleotide sequence ID" value="NZ_FNZA01000003.1"/>
</dbReference>
<dbReference type="AlphaFoldDB" id="A0A1H6VHN3"/>
<accession>A0A1H6VHN3</accession>
<sequence length="191" mass="19867">MKNRFPLIAFAALPLTLGLVVAQTQSSQAPQRVQPVQPGQSAQQNPGTQQRQGTQTPGIQQRQQSGTNYADVFLQKLAARLGITVERLKAAAIAAGGATIDQGVQAGDFPSDRAAELKGRLQDNPLSFGHGFGGPGGRGGHGHGPHGDRDGDGGRGSSTDQQDRQGQNSTDPSGQTDLGQGTSSDAYYDVH</sequence>
<feature type="chain" id="PRO_5011697218" evidence="2">
    <location>
        <begin position="23"/>
        <end position="191"/>
    </location>
</feature>
<feature type="region of interest" description="Disordered" evidence="1">
    <location>
        <begin position="30"/>
        <end position="64"/>
    </location>
</feature>
<keyword evidence="2" id="KW-0732">Signal</keyword>
<feature type="compositionally biased region" description="Gly residues" evidence="1">
    <location>
        <begin position="130"/>
        <end position="139"/>
    </location>
</feature>
<name>A0A1H6VHN3_9DEIO</name>